<dbReference type="InterPro" id="IPR012347">
    <property type="entry name" value="Ferritin-like"/>
</dbReference>
<dbReference type="PROSITE" id="PS00818">
    <property type="entry name" value="DPS_1"/>
    <property type="match status" value="1"/>
</dbReference>
<dbReference type="PRINTS" id="PR01346">
    <property type="entry name" value="HELNAPAPROT"/>
</dbReference>
<evidence type="ECO:0000259" key="3">
    <source>
        <dbReference type="Pfam" id="PF00210"/>
    </source>
</evidence>
<dbReference type="InterPro" id="IPR009078">
    <property type="entry name" value="Ferritin-like_SF"/>
</dbReference>
<dbReference type="RefSeq" id="WP_185065043.1">
    <property type="nucleotide sequence ID" value="NZ_BAABJP010000051.1"/>
</dbReference>
<dbReference type="InterPro" id="IPR023188">
    <property type="entry name" value="DPS_DNA-bd_CS"/>
</dbReference>
<evidence type="ECO:0000313" key="5">
    <source>
        <dbReference type="Proteomes" id="UP001428817"/>
    </source>
</evidence>
<comment type="similarity">
    <text evidence="1 2">Belongs to the Dps family.</text>
</comment>
<dbReference type="PIRSF" id="PIRSF005900">
    <property type="entry name" value="Dps"/>
    <property type="match status" value="1"/>
</dbReference>
<dbReference type="PANTHER" id="PTHR42932:SF2">
    <property type="entry name" value="DNA PROTECTION DURING STARVATION PROTEIN 1"/>
    <property type="match status" value="1"/>
</dbReference>
<dbReference type="CDD" id="cd01043">
    <property type="entry name" value="DPS"/>
    <property type="match status" value="1"/>
</dbReference>
<evidence type="ECO:0000256" key="2">
    <source>
        <dbReference type="RuleBase" id="RU003875"/>
    </source>
</evidence>
<dbReference type="InterPro" id="IPR002177">
    <property type="entry name" value="DPS_DNA-bd"/>
</dbReference>
<protein>
    <submittedName>
        <fullName evidence="4">DNA starvation/stationary phase protection protein Dps</fullName>
    </submittedName>
</protein>
<name>A0ABP9R575_9PSEU</name>
<comment type="caution">
    <text evidence="4">The sequence shown here is derived from an EMBL/GenBank/DDBJ whole genome shotgun (WGS) entry which is preliminary data.</text>
</comment>
<dbReference type="Pfam" id="PF00210">
    <property type="entry name" value="Ferritin"/>
    <property type="match status" value="1"/>
</dbReference>
<evidence type="ECO:0000313" key="4">
    <source>
        <dbReference type="EMBL" id="GAA5171674.1"/>
    </source>
</evidence>
<proteinExistence type="inferred from homology"/>
<dbReference type="InterPro" id="IPR008331">
    <property type="entry name" value="Ferritin_DPS_dom"/>
</dbReference>
<keyword evidence="5" id="KW-1185">Reference proteome</keyword>
<feature type="domain" description="Ferritin/DPS" evidence="3">
    <location>
        <begin position="10"/>
        <end position="146"/>
    </location>
</feature>
<dbReference type="Proteomes" id="UP001428817">
    <property type="component" value="Unassembled WGS sequence"/>
</dbReference>
<dbReference type="SUPFAM" id="SSF47240">
    <property type="entry name" value="Ferritin-like"/>
    <property type="match status" value="1"/>
</dbReference>
<dbReference type="Gene3D" id="1.20.1260.10">
    <property type="match status" value="1"/>
</dbReference>
<sequence>MNVERVGTDLQDTLVELTDLAAQAKQLHWNLVGPHFLSLHEQLDGLTGEVRAAADEVAERAVTIGFPPDGRVGTVAKESPLRDVPDGRVPDGRVVALVVDALDTVNERLRRRVDRLGELDAVSQDLLIGVLGGLEKRAWMFRAQLG</sequence>
<accession>A0ABP9R575</accession>
<dbReference type="EMBL" id="BAABJP010000051">
    <property type="protein sequence ID" value="GAA5171674.1"/>
    <property type="molecule type" value="Genomic_DNA"/>
</dbReference>
<evidence type="ECO:0000256" key="1">
    <source>
        <dbReference type="ARBA" id="ARBA00009497"/>
    </source>
</evidence>
<gene>
    <name evidence="4" type="primary">dps</name>
    <name evidence="4" type="ORF">GCM10023321_70500</name>
</gene>
<organism evidence="4 5">
    <name type="scientific">Pseudonocardia eucalypti</name>
    <dbReference type="NCBI Taxonomy" id="648755"/>
    <lineage>
        <taxon>Bacteria</taxon>
        <taxon>Bacillati</taxon>
        <taxon>Actinomycetota</taxon>
        <taxon>Actinomycetes</taxon>
        <taxon>Pseudonocardiales</taxon>
        <taxon>Pseudonocardiaceae</taxon>
        <taxon>Pseudonocardia</taxon>
    </lineage>
</organism>
<dbReference type="PANTHER" id="PTHR42932">
    <property type="entry name" value="GENERAL STRESS PROTEIN 20U"/>
    <property type="match status" value="1"/>
</dbReference>
<reference evidence="5" key="1">
    <citation type="journal article" date="2019" name="Int. J. Syst. Evol. Microbiol.">
        <title>The Global Catalogue of Microorganisms (GCM) 10K type strain sequencing project: providing services to taxonomists for standard genome sequencing and annotation.</title>
        <authorList>
            <consortium name="The Broad Institute Genomics Platform"/>
            <consortium name="The Broad Institute Genome Sequencing Center for Infectious Disease"/>
            <person name="Wu L."/>
            <person name="Ma J."/>
        </authorList>
    </citation>
    <scope>NUCLEOTIDE SEQUENCE [LARGE SCALE GENOMIC DNA]</scope>
    <source>
        <strain evidence="5">JCM 18303</strain>
    </source>
</reference>